<dbReference type="Pfam" id="PF10706">
    <property type="entry name" value="Aminoglyc_resit"/>
    <property type="match status" value="1"/>
</dbReference>
<reference evidence="1 2" key="1">
    <citation type="submission" date="2019-12" db="EMBL/GenBank/DDBJ databases">
        <title>Deinococcus sp. HMF7620 Genome sequencing and assembly.</title>
        <authorList>
            <person name="Kang H."/>
            <person name="Kim H."/>
            <person name="Joh K."/>
        </authorList>
    </citation>
    <scope>NUCLEOTIDE SEQUENCE [LARGE SCALE GENOMIC DNA]</scope>
    <source>
        <strain evidence="1 2">HMF7620</strain>
    </source>
</reference>
<dbReference type="Proteomes" id="UP000483286">
    <property type="component" value="Unassembled WGS sequence"/>
</dbReference>
<dbReference type="AlphaFoldDB" id="A0A7C9HR36"/>
<keyword evidence="2" id="KW-1185">Reference proteome</keyword>
<gene>
    <name evidence="1" type="ORF">GO986_07935</name>
</gene>
<comment type="caution">
    <text evidence="1">The sequence shown here is derived from an EMBL/GenBank/DDBJ whole genome shotgun (WGS) entry which is preliminary data.</text>
</comment>
<evidence type="ECO:0000313" key="2">
    <source>
        <dbReference type="Proteomes" id="UP000483286"/>
    </source>
</evidence>
<sequence>MADLKEAARTLRAALGDFLERGRTEGVFHLAQGGPGAVPALADLDMPELHLDLLPEVPTAAQVQVLTTLGFGRAGPDVWTHPGGWRLVVCGHSTSWRAEQAALLALLRADPSAAQTYREVFGRAGRVAADQALAPEALTLYARTTGQRAVQQVAALLAPLNTPWMFAAGVALDLHLGEVTRPHDDVDVVVGTGAQRELLPLLEGWRLDVPVDGMYQPQTGPLQLPQHQFHARHPRLSGVLMLDVLLTDLSDGLWHYRRDPRITLPLGQARRLTPAGLPYLAPEAALLFKAGAPGREVRAKDQADFERVWPTLSAEGRSWLRATLEETQPGHQWLRGLS</sequence>
<protein>
    <submittedName>
        <fullName evidence="1">Uncharacterized protein</fullName>
    </submittedName>
</protein>
<name>A0A7C9HR36_9DEIO</name>
<dbReference type="RefSeq" id="WP_157458747.1">
    <property type="nucleotide sequence ID" value="NZ_WQLB01000008.1"/>
</dbReference>
<organism evidence="1 2">
    <name type="scientific">Deinococcus arboris</name>
    <dbReference type="NCBI Taxonomy" id="2682977"/>
    <lineage>
        <taxon>Bacteria</taxon>
        <taxon>Thermotogati</taxon>
        <taxon>Deinococcota</taxon>
        <taxon>Deinococci</taxon>
        <taxon>Deinococcales</taxon>
        <taxon>Deinococcaceae</taxon>
        <taxon>Deinococcus</taxon>
    </lineage>
</organism>
<evidence type="ECO:0000313" key="1">
    <source>
        <dbReference type="EMBL" id="MVN86692.1"/>
    </source>
</evidence>
<dbReference type="InterPro" id="IPR019646">
    <property type="entry name" value="Aminoglyc_AdlTrfase"/>
</dbReference>
<dbReference type="EMBL" id="WQLB01000008">
    <property type="protein sequence ID" value="MVN86692.1"/>
    <property type="molecule type" value="Genomic_DNA"/>
</dbReference>
<dbReference type="Gene3D" id="3.30.460.40">
    <property type="match status" value="1"/>
</dbReference>
<proteinExistence type="predicted"/>
<accession>A0A7C9HR36</accession>